<comment type="caution">
    <text evidence="19">The sequence shown here is derived from an EMBL/GenBank/DDBJ whole genome shotgun (WGS) entry which is preliminary data.</text>
</comment>
<feature type="binding site" evidence="14">
    <location>
        <position position="139"/>
    </location>
    <ligand>
        <name>NAD(+)</name>
        <dbReference type="ChEBI" id="CHEBI:57540"/>
    </ligand>
</feature>
<dbReference type="Pfam" id="PF01210">
    <property type="entry name" value="NAD_Gly3P_dh_N"/>
    <property type="match status" value="1"/>
</dbReference>
<feature type="binding site" evidence="11">
    <location>
        <position position="42"/>
    </location>
    <ligand>
        <name>NADPH</name>
        <dbReference type="ChEBI" id="CHEBI:57783"/>
    </ligand>
</feature>
<dbReference type="InterPro" id="IPR008927">
    <property type="entry name" value="6-PGluconate_DH-like_C_sf"/>
</dbReference>
<organism evidence="19 20">
    <name type="scientific">Helicobacter pylori GAM120Ai</name>
    <dbReference type="NCBI Taxonomy" id="1159029"/>
    <lineage>
        <taxon>Bacteria</taxon>
        <taxon>Pseudomonadati</taxon>
        <taxon>Campylobacterota</taxon>
        <taxon>Epsilonproteobacteria</taxon>
        <taxon>Campylobacterales</taxon>
        <taxon>Helicobacteraceae</taxon>
        <taxon>Helicobacter</taxon>
    </lineage>
</organism>
<comment type="caution">
    <text evidence="11">Lacks conserved residue(s) required for the propagation of feature annotation.</text>
</comment>
<dbReference type="SUPFAM" id="SSF48179">
    <property type="entry name" value="6-phosphogluconate dehydrogenase C-terminal domain-like"/>
    <property type="match status" value="1"/>
</dbReference>
<dbReference type="PIRSF" id="PIRSF000114">
    <property type="entry name" value="Glycerol-3-P_dh"/>
    <property type="match status" value="1"/>
</dbReference>
<evidence type="ECO:0000256" key="12">
    <source>
        <dbReference type="PIRSR" id="PIRSR000114-1"/>
    </source>
</evidence>
<sequence length="324" mass="34793">MVSFTINEIRNLMEIAVFGGGAWGRALAFAFGEKNEVKIISRRDLNEPLKKLNDALISKGSAPIEQVDLERGLKAVLYVIAISVQHLREWFQNASLPKNAKVLIASKGIEVLNKAFVSEIAKDFIDPNALCFLAGPSFAAEIIQGLPCALVIHSNNQALALEFANKTPSFIRAYAQQDIIGGEIAGAYKNVIAIAGGVCDGLKLGNSAKASLLSRGLVEMQRFGAFFGGKTETFLGLSGAGDLFLTANSILSRNYRVGLGLAQNKPLEVVLEELGEVAEGVKTTNAIVEIARKYGIYTPIASELALLLKGKSVLESMNDLIRRA</sequence>
<feature type="binding site" evidence="11">
    <location>
        <position position="23"/>
    </location>
    <ligand>
        <name>NADPH</name>
        <dbReference type="ChEBI" id="CHEBI:57783"/>
    </ligand>
</feature>
<dbReference type="GO" id="GO:0047952">
    <property type="term" value="F:glycerol-3-phosphate dehydrogenase [NAD(P)+] activity"/>
    <property type="evidence" value="ECO:0007669"/>
    <property type="project" value="UniProtKB-UniRule"/>
</dbReference>
<dbReference type="Proteomes" id="UP000012012">
    <property type="component" value="Unassembled WGS sequence"/>
</dbReference>
<feature type="binding site" evidence="11">
    <location>
        <position position="254"/>
    </location>
    <ligand>
        <name>sn-glycerol 3-phosphate</name>
        <dbReference type="ChEBI" id="CHEBI:57597"/>
    </ligand>
</feature>
<dbReference type="GO" id="GO:0006650">
    <property type="term" value="P:glycerophospholipid metabolic process"/>
    <property type="evidence" value="ECO:0007669"/>
    <property type="project" value="UniProtKB-UniRule"/>
</dbReference>
<feature type="binding site" evidence="11">
    <location>
        <position position="189"/>
    </location>
    <ligand>
        <name>sn-glycerol 3-phosphate</name>
        <dbReference type="ChEBI" id="CHEBI:57597"/>
    </ligand>
</feature>
<dbReference type="GO" id="GO:0046167">
    <property type="term" value="P:glycerol-3-phosphate biosynthetic process"/>
    <property type="evidence" value="ECO:0007669"/>
    <property type="project" value="UniProtKB-UniRule"/>
</dbReference>
<keyword evidence="8 11" id="KW-0443">Lipid metabolism</keyword>
<feature type="binding site" evidence="11">
    <location>
        <position position="279"/>
    </location>
    <ligand>
        <name>NADPH</name>
        <dbReference type="ChEBI" id="CHEBI:57783"/>
    </ligand>
</feature>
<dbReference type="InterPro" id="IPR006109">
    <property type="entry name" value="G3P_DH_NAD-dep_C"/>
</dbReference>
<proteinExistence type="inferred from homology"/>
<dbReference type="FunFam" id="3.40.50.720:FF:000310">
    <property type="entry name" value="Glycerol-3-phosphate dehydrogenase [NAD(P)+]"/>
    <property type="match status" value="1"/>
</dbReference>
<evidence type="ECO:0000256" key="11">
    <source>
        <dbReference type="HAMAP-Rule" id="MF_00394"/>
    </source>
</evidence>
<evidence type="ECO:0000256" key="5">
    <source>
        <dbReference type="ARBA" id="ARBA00022857"/>
    </source>
</evidence>
<evidence type="ECO:0000256" key="13">
    <source>
        <dbReference type="PIRSR" id="PIRSR000114-2"/>
    </source>
</evidence>
<comment type="subcellular location">
    <subcellularLocation>
        <location evidence="11">Cytoplasm</location>
    </subcellularLocation>
</comment>
<keyword evidence="2 11" id="KW-0963">Cytoplasm</keyword>
<evidence type="ECO:0000256" key="6">
    <source>
        <dbReference type="ARBA" id="ARBA00023002"/>
    </source>
</evidence>
<gene>
    <name evidence="11" type="primary">gpsA</name>
    <name evidence="19" type="ORF">HMPREF1401_00444</name>
</gene>
<feature type="binding site" evidence="11">
    <location>
        <position position="253"/>
    </location>
    <ligand>
        <name>NADPH</name>
        <dbReference type="ChEBI" id="CHEBI:57783"/>
    </ligand>
</feature>
<dbReference type="GO" id="GO:0051287">
    <property type="term" value="F:NAD binding"/>
    <property type="evidence" value="ECO:0007669"/>
    <property type="project" value="InterPro"/>
</dbReference>
<dbReference type="PRINTS" id="PR00077">
    <property type="entry name" value="GPDHDRGNASE"/>
</dbReference>
<evidence type="ECO:0000256" key="7">
    <source>
        <dbReference type="ARBA" id="ARBA00023027"/>
    </source>
</evidence>
<dbReference type="NCBIfam" id="NF000940">
    <property type="entry name" value="PRK00094.1-2"/>
    <property type="match status" value="1"/>
</dbReference>
<keyword evidence="4 11" id="KW-0547">Nucleotide-binding</keyword>
<evidence type="ECO:0000256" key="2">
    <source>
        <dbReference type="ARBA" id="ARBA00022490"/>
    </source>
</evidence>
<dbReference type="GO" id="GO:0008654">
    <property type="term" value="P:phospholipid biosynthetic process"/>
    <property type="evidence" value="ECO:0007669"/>
    <property type="project" value="UniProtKB-KW"/>
</dbReference>
<evidence type="ECO:0000256" key="10">
    <source>
        <dbReference type="ARBA" id="ARBA00023264"/>
    </source>
</evidence>
<feature type="binding site" evidence="14">
    <location>
        <position position="253"/>
    </location>
    <ligand>
        <name>NAD(+)</name>
        <dbReference type="ChEBI" id="CHEBI:57540"/>
    </ligand>
</feature>
<evidence type="ECO:0000256" key="16">
    <source>
        <dbReference type="RuleBase" id="RU000439"/>
    </source>
</evidence>
<dbReference type="GO" id="GO:0005829">
    <property type="term" value="C:cytosol"/>
    <property type="evidence" value="ECO:0007669"/>
    <property type="project" value="TreeGrafter"/>
</dbReference>
<dbReference type="AlphaFoldDB" id="A0AAV3IGU9"/>
<evidence type="ECO:0000256" key="15">
    <source>
        <dbReference type="RuleBase" id="RU000437"/>
    </source>
</evidence>
<evidence type="ECO:0000256" key="8">
    <source>
        <dbReference type="ARBA" id="ARBA00023098"/>
    </source>
</evidence>
<feature type="binding site" evidence="11">
    <location>
        <position position="242"/>
    </location>
    <ligand>
        <name>sn-glycerol 3-phosphate</name>
        <dbReference type="ChEBI" id="CHEBI:57597"/>
    </ligand>
</feature>
<evidence type="ECO:0000256" key="14">
    <source>
        <dbReference type="PIRSR" id="PIRSR000114-3"/>
    </source>
</evidence>
<dbReference type="EMBL" id="APDF01000014">
    <property type="protein sequence ID" value="EMG96719.1"/>
    <property type="molecule type" value="Genomic_DNA"/>
</dbReference>
<dbReference type="PANTHER" id="PTHR11728:SF1">
    <property type="entry name" value="GLYCEROL-3-PHOSPHATE DEHYDROGENASE [NAD(+)] 2, CHLOROPLASTIC"/>
    <property type="match status" value="1"/>
</dbReference>
<evidence type="ECO:0000259" key="17">
    <source>
        <dbReference type="Pfam" id="PF01210"/>
    </source>
</evidence>
<name>A0AAV3IGU9_HELPX</name>
<feature type="binding site" evidence="14">
    <location>
        <begin position="19"/>
        <end position="24"/>
    </location>
    <ligand>
        <name>NAD(+)</name>
        <dbReference type="ChEBI" id="CHEBI:57540"/>
    </ligand>
</feature>
<evidence type="ECO:0000256" key="1">
    <source>
        <dbReference type="ARBA" id="ARBA00011009"/>
    </source>
</evidence>
<feature type="binding site" evidence="11">
    <location>
        <position position="43"/>
    </location>
    <ligand>
        <name>NADPH</name>
        <dbReference type="ChEBI" id="CHEBI:57783"/>
    </ligand>
</feature>
<keyword evidence="5 11" id="KW-0521">NADP</keyword>
<dbReference type="SUPFAM" id="SSF51735">
    <property type="entry name" value="NAD(P)-binding Rossmann-fold domains"/>
    <property type="match status" value="1"/>
</dbReference>
<feature type="binding site" evidence="11">
    <location>
        <position position="277"/>
    </location>
    <ligand>
        <name>NADPH</name>
        <dbReference type="ChEBI" id="CHEBI:57783"/>
    </ligand>
</feature>
<feature type="binding site" evidence="13">
    <location>
        <begin position="253"/>
        <end position="254"/>
    </location>
    <ligand>
        <name>substrate</name>
    </ligand>
</feature>
<accession>A0AAV3IGU9</accession>
<feature type="binding site" evidence="13">
    <location>
        <position position="107"/>
    </location>
    <ligand>
        <name>substrate</name>
    </ligand>
</feature>
<feature type="binding site" evidence="11">
    <location>
        <position position="135"/>
    </location>
    <ligand>
        <name>sn-glycerol 3-phosphate</name>
        <dbReference type="ChEBI" id="CHEBI:57597"/>
    </ligand>
</feature>
<feature type="binding site" evidence="11">
    <location>
        <position position="252"/>
    </location>
    <ligand>
        <name>sn-glycerol 3-phosphate</name>
        <dbReference type="ChEBI" id="CHEBI:57597"/>
    </ligand>
</feature>
<comment type="similarity">
    <text evidence="1 11 15">Belongs to the NAD-dependent glycerol-3-phosphate dehydrogenase family.</text>
</comment>
<dbReference type="GO" id="GO:0005975">
    <property type="term" value="P:carbohydrate metabolic process"/>
    <property type="evidence" value="ECO:0007669"/>
    <property type="project" value="InterPro"/>
</dbReference>
<feature type="binding site" evidence="11">
    <location>
        <position position="107"/>
    </location>
    <ligand>
        <name>NADPH</name>
        <dbReference type="ChEBI" id="CHEBI:57783"/>
    </ligand>
</feature>
<dbReference type="InterPro" id="IPR036291">
    <property type="entry name" value="NAD(P)-bd_dom_sf"/>
</dbReference>
<feature type="binding site" evidence="11">
    <location>
        <position position="107"/>
    </location>
    <ligand>
        <name>sn-glycerol 3-phosphate</name>
        <dbReference type="ChEBI" id="CHEBI:57597"/>
    </ligand>
</feature>
<comment type="catalytic activity">
    <reaction evidence="11 16">
        <text>sn-glycerol 3-phosphate + NADP(+) = dihydroxyacetone phosphate + NADPH + H(+)</text>
        <dbReference type="Rhea" id="RHEA:11096"/>
        <dbReference type="ChEBI" id="CHEBI:15378"/>
        <dbReference type="ChEBI" id="CHEBI:57597"/>
        <dbReference type="ChEBI" id="CHEBI:57642"/>
        <dbReference type="ChEBI" id="CHEBI:57783"/>
        <dbReference type="ChEBI" id="CHEBI:58349"/>
        <dbReference type="EC" id="1.1.1.94"/>
    </reaction>
</comment>
<evidence type="ECO:0000256" key="3">
    <source>
        <dbReference type="ARBA" id="ARBA00022516"/>
    </source>
</evidence>
<keyword evidence="7 11" id="KW-0520">NAD</keyword>
<evidence type="ECO:0000256" key="4">
    <source>
        <dbReference type="ARBA" id="ARBA00022741"/>
    </source>
</evidence>
<feature type="active site" description="Proton acceptor" evidence="11 12">
    <location>
        <position position="189"/>
    </location>
</feature>
<dbReference type="EC" id="1.1.1.94" evidence="11"/>
<keyword evidence="9 11" id="KW-0594">Phospholipid biosynthesis</keyword>
<dbReference type="NCBIfam" id="NF000943">
    <property type="entry name" value="PRK00094.2-1"/>
    <property type="match status" value="1"/>
</dbReference>
<protein>
    <recommendedName>
        <fullName evidence="11">Glycerol-3-phosphate dehydrogenase [NAD(P)+]</fullName>
        <ecNumber evidence="11">1.1.1.94</ecNumber>
    </recommendedName>
    <alternativeName>
        <fullName evidence="11">NAD(P)(+)-dependent glycerol-3-phosphate dehydrogenase</fullName>
    </alternativeName>
    <alternativeName>
        <fullName evidence="11">NAD(P)H-dependent dihydroxyacetone-phosphate reductase</fullName>
    </alternativeName>
</protein>
<dbReference type="GO" id="GO:0046168">
    <property type="term" value="P:glycerol-3-phosphate catabolic process"/>
    <property type="evidence" value="ECO:0007669"/>
    <property type="project" value="InterPro"/>
</dbReference>
<dbReference type="PROSITE" id="PS00957">
    <property type="entry name" value="NAD_G3PDH"/>
    <property type="match status" value="1"/>
</dbReference>
<dbReference type="FunFam" id="1.10.1040.10:FF:000025">
    <property type="entry name" value="Glycerol-3-phosphate dehydrogenase [NAD(P)+]"/>
    <property type="match status" value="1"/>
</dbReference>
<feature type="domain" description="Glycerol-3-phosphate dehydrogenase NAD-dependent C-terminal" evidence="18">
    <location>
        <begin position="178"/>
        <end position="314"/>
    </location>
</feature>
<dbReference type="PANTHER" id="PTHR11728">
    <property type="entry name" value="GLYCEROL-3-PHOSPHATE DEHYDROGENASE"/>
    <property type="match status" value="1"/>
</dbReference>
<feature type="binding site" evidence="11">
    <location>
        <position position="137"/>
    </location>
    <ligand>
        <name>sn-glycerol 3-phosphate</name>
        <dbReference type="ChEBI" id="CHEBI:57597"/>
    </ligand>
</feature>
<dbReference type="Gene3D" id="1.10.1040.10">
    <property type="entry name" value="N-(1-d-carboxylethyl)-l-norvaline Dehydrogenase, domain 2"/>
    <property type="match status" value="1"/>
</dbReference>
<feature type="domain" description="Glycerol-3-phosphate dehydrogenase NAD-dependent N-terminal" evidence="17">
    <location>
        <begin position="14"/>
        <end position="159"/>
    </location>
</feature>
<dbReference type="HAMAP" id="MF_00394">
    <property type="entry name" value="NAD_Glyc3P_dehydrog"/>
    <property type="match status" value="1"/>
</dbReference>
<dbReference type="InterPro" id="IPR011128">
    <property type="entry name" value="G3P_DH_NAD-dep_N"/>
</dbReference>
<dbReference type="Pfam" id="PF07479">
    <property type="entry name" value="NAD_Gly3P_dh_C"/>
    <property type="match status" value="1"/>
</dbReference>
<evidence type="ECO:0000313" key="19">
    <source>
        <dbReference type="EMBL" id="EMG96719.1"/>
    </source>
</evidence>
<dbReference type="InterPro" id="IPR006168">
    <property type="entry name" value="G3P_DH_NAD-dep"/>
</dbReference>
<keyword evidence="6 11" id="KW-0560">Oxidoreductase</keyword>
<keyword evidence="10 11" id="KW-1208">Phospholipid metabolism</keyword>
<evidence type="ECO:0000313" key="20">
    <source>
        <dbReference type="Proteomes" id="UP000012012"/>
    </source>
</evidence>
<feature type="binding site" evidence="11">
    <location>
        <position position="253"/>
    </location>
    <ligand>
        <name>sn-glycerol 3-phosphate</name>
        <dbReference type="ChEBI" id="CHEBI:57597"/>
    </ligand>
</feature>
<keyword evidence="3 11" id="KW-0444">Lipid biosynthesis</keyword>
<reference evidence="19 20" key="1">
    <citation type="submission" date="2012-11" db="EMBL/GenBank/DDBJ databases">
        <authorList>
            <person name="Weinstock G."/>
            <person name="Sodergren E."/>
            <person name="Lobos E.A."/>
            <person name="Fulton L."/>
            <person name="Fulton R."/>
            <person name="Courtney L."/>
            <person name="Fronick C."/>
            <person name="O'Laughlin M."/>
            <person name="Godfrey J."/>
            <person name="Wilson R.M."/>
            <person name="Miner T."/>
            <person name="Farmer C."/>
            <person name="Delehaunty K."/>
            <person name="Cordes M."/>
            <person name="Minx P."/>
            <person name="Tomlinson C."/>
            <person name="Chen J."/>
            <person name="Wollam A."/>
            <person name="Pepin K.H."/>
            <person name="Bhonagiri V."/>
            <person name="Zhang X."/>
            <person name="Suruliraj S."/>
            <person name="Antonio M."/>
            <person name="Secka O."/>
            <person name="Thomas J."/>
            <person name="Warren W."/>
            <person name="Mitreva M."/>
            <person name="Mardis E.R."/>
            <person name="Wilson R.K."/>
        </authorList>
    </citation>
    <scope>NUCLEOTIDE SEQUENCE [LARGE SCALE GENOMIC DNA]</scope>
    <source>
        <strain evidence="19 20">GAM120Ai</strain>
    </source>
</reference>
<dbReference type="Gene3D" id="3.40.50.720">
    <property type="entry name" value="NAD(P)-binding Rossmann-like Domain"/>
    <property type="match status" value="1"/>
</dbReference>
<evidence type="ECO:0000256" key="9">
    <source>
        <dbReference type="ARBA" id="ARBA00023209"/>
    </source>
</evidence>
<evidence type="ECO:0000259" key="18">
    <source>
        <dbReference type="Pfam" id="PF07479"/>
    </source>
</evidence>
<comment type="pathway">
    <text evidence="11">Membrane lipid metabolism; glycerophospholipid metabolism.</text>
</comment>
<feature type="binding site" evidence="11">
    <location>
        <position position="139"/>
    </location>
    <ligand>
        <name>NADPH</name>
        <dbReference type="ChEBI" id="CHEBI:57783"/>
    </ligand>
</feature>
<comment type="function">
    <text evidence="11">Catalyzes the reduction of the glycolytic intermediate dihydroxyacetone phosphate (DHAP) to sn-glycerol 3-phosphate (G3P), the key precursor for phospholipid synthesis.</text>
</comment>
<comment type="catalytic activity">
    <reaction evidence="11">
        <text>sn-glycerol 3-phosphate + NAD(+) = dihydroxyacetone phosphate + NADH + H(+)</text>
        <dbReference type="Rhea" id="RHEA:11092"/>
        <dbReference type="ChEBI" id="CHEBI:15378"/>
        <dbReference type="ChEBI" id="CHEBI:57540"/>
        <dbReference type="ChEBI" id="CHEBI:57597"/>
        <dbReference type="ChEBI" id="CHEBI:57642"/>
        <dbReference type="ChEBI" id="CHEBI:57945"/>
        <dbReference type="EC" id="1.1.1.94"/>
    </reaction>
</comment>
<dbReference type="InterPro" id="IPR013328">
    <property type="entry name" value="6PGD_dom2"/>
</dbReference>